<dbReference type="InterPro" id="IPR050697">
    <property type="entry name" value="Adenylyl/Guanylyl_Cyclase_3/4"/>
</dbReference>
<evidence type="ECO:0000313" key="4">
    <source>
        <dbReference type="Proteomes" id="UP000502608"/>
    </source>
</evidence>
<dbReference type="GO" id="GO:0035556">
    <property type="term" value="P:intracellular signal transduction"/>
    <property type="evidence" value="ECO:0007669"/>
    <property type="project" value="InterPro"/>
</dbReference>
<evidence type="ECO:0000259" key="2">
    <source>
        <dbReference type="PROSITE" id="PS50125"/>
    </source>
</evidence>
<dbReference type="KEGG" id="saes:HBH39_12790"/>
<accession>A0A6G9QMC5</accession>
<dbReference type="InterPro" id="IPR001054">
    <property type="entry name" value="A/G_cyclase"/>
</dbReference>
<protein>
    <submittedName>
        <fullName evidence="3">Adenylate/guanylate cyclase domain-containing protein</fullName>
    </submittedName>
</protein>
<dbReference type="PANTHER" id="PTHR43081">
    <property type="entry name" value="ADENYLATE CYCLASE, TERMINAL-DIFFERENTIATION SPECIFIC-RELATED"/>
    <property type="match status" value="1"/>
</dbReference>
<keyword evidence="1" id="KW-0472">Membrane</keyword>
<feature type="transmembrane region" description="Helical" evidence="1">
    <location>
        <begin position="122"/>
        <end position="145"/>
    </location>
</feature>
<dbReference type="Proteomes" id="UP000502608">
    <property type="component" value="Chromosome"/>
</dbReference>
<name>A0A6G9QMC5_9GAMM</name>
<dbReference type="InterPro" id="IPR029787">
    <property type="entry name" value="Nucleotide_cyclase"/>
</dbReference>
<keyword evidence="4" id="KW-1185">Reference proteome</keyword>
<gene>
    <name evidence="3" type="ORF">HBH39_12790</name>
</gene>
<dbReference type="PANTHER" id="PTHR43081:SF1">
    <property type="entry name" value="ADENYLATE CYCLASE, TERMINAL-DIFFERENTIATION SPECIFIC"/>
    <property type="match status" value="1"/>
</dbReference>
<organism evidence="3 4">
    <name type="scientific">Shewanella aestuarii</name>
    <dbReference type="NCBI Taxonomy" id="1028752"/>
    <lineage>
        <taxon>Bacteria</taxon>
        <taxon>Pseudomonadati</taxon>
        <taxon>Pseudomonadota</taxon>
        <taxon>Gammaproteobacteria</taxon>
        <taxon>Alteromonadales</taxon>
        <taxon>Shewanellaceae</taxon>
        <taxon>Shewanella</taxon>
    </lineage>
</organism>
<dbReference type="GO" id="GO:0009190">
    <property type="term" value="P:cyclic nucleotide biosynthetic process"/>
    <property type="evidence" value="ECO:0007669"/>
    <property type="project" value="InterPro"/>
</dbReference>
<proteinExistence type="predicted"/>
<dbReference type="Pfam" id="PF00211">
    <property type="entry name" value="Guanylate_cyc"/>
    <property type="match status" value="1"/>
</dbReference>
<dbReference type="Gene3D" id="3.30.70.1230">
    <property type="entry name" value="Nucleotide cyclase"/>
    <property type="match status" value="1"/>
</dbReference>
<feature type="transmembrane region" description="Helical" evidence="1">
    <location>
        <begin position="46"/>
        <end position="66"/>
    </location>
</feature>
<keyword evidence="1" id="KW-1133">Transmembrane helix</keyword>
<dbReference type="AlphaFoldDB" id="A0A6G9QMC5"/>
<dbReference type="GO" id="GO:0004016">
    <property type="term" value="F:adenylate cyclase activity"/>
    <property type="evidence" value="ECO:0007669"/>
    <property type="project" value="UniProtKB-ARBA"/>
</dbReference>
<reference evidence="3 4" key="1">
    <citation type="submission" date="2020-03" db="EMBL/GenBank/DDBJ databases">
        <title>Complete genome sequence of Shewanella sp.</title>
        <authorList>
            <person name="Kim Y.-S."/>
            <person name="Kim S.-J."/>
            <person name="Jung H.-K."/>
            <person name="Kim K.-H."/>
        </authorList>
    </citation>
    <scope>NUCLEOTIDE SEQUENCE [LARGE SCALE GENOMIC DNA]</scope>
    <source>
        <strain evidence="3 4">PN3F2</strain>
    </source>
</reference>
<dbReference type="CDD" id="cd07302">
    <property type="entry name" value="CHD"/>
    <property type="match status" value="1"/>
</dbReference>
<feature type="domain" description="Guanylate cyclase" evidence="2">
    <location>
        <begin position="174"/>
        <end position="303"/>
    </location>
</feature>
<feature type="transmembrane region" description="Helical" evidence="1">
    <location>
        <begin position="78"/>
        <end position="102"/>
    </location>
</feature>
<evidence type="ECO:0000313" key="3">
    <source>
        <dbReference type="EMBL" id="QIR15253.1"/>
    </source>
</evidence>
<dbReference type="EMBL" id="CP050313">
    <property type="protein sequence ID" value="QIR15253.1"/>
    <property type="molecule type" value="Genomic_DNA"/>
</dbReference>
<dbReference type="SUPFAM" id="SSF55073">
    <property type="entry name" value="Nucleotide cyclase"/>
    <property type="match status" value="1"/>
</dbReference>
<sequence length="364" mass="41658">MRASRQTKKLLFAILAWCIAMAAFVFFRYAQTPELPQWAVGQADLATLAIFMGFIFGSLHWMSNLIADFSAINRLPYLFSVIFKGLFLLLGATTLAYVIQFLNMWAVENHMVTLRQMLTTHVLYSPSFQALLVYLVVVRVGLAFIEQMSLLVGPRVLLNIGLGNYHRPRYEQRLFLFVDMTSSTSHAESLGDYRFSRLIQDSFSLLADTVVNNDAEIYRYMGDAVLIHWPLEEGVQYDRCLNIYFDFCQELNWQRAYFEEQYGFVPKFKAAAHCGQVVAAVVGVHKQEISFFSDVLNTLARLQDQCNPLGQRMLLSGDVVQRLEQQDSMYQLQNLGLVPLKGKQHPIEVYGASRKQPPHNKPRT</sequence>
<dbReference type="PROSITE" id="PS50125">
    <property type="entry name" value="GUANYLATE_CYCLASE_2"/>
    <property type="match status" value="1"/>
</dbReference>
<keyword evidence="1" id="KW-0812">Transmembrane</keyword>
<evidence type="ECO:0000256" key="1">
    <source>
        <dbReference type="SAM" id="Phobius"/>
    </source>
</evidence>